<reference evidence="6" key="3">
    <citation type="journal article" date="2019" name="Int. J. Syst. Evol. Microbiol.">
        <title>The Global Catalogue of Microorganisms (GCM) 10K type strain sequencing project: providing services to taxonomists for standard genome sequencing and annotation.</title>
        <authorList>
            <consortium name="The Broad Institute Genomics Platform"/>
            <consortium name="The Broad Institute Genome Sequencing Center for Infectious Disease"/>
            <person name="Wu L."/>
            <person name="Ma J."/>
        </authorList>
    </citation>
    <scope>NUCLEOTIDE SEQUENCE [LARGE SCALE GENOMIC DNA]</scope>
    <source>
        <strain evidence="6">CGMCC 1.11013</strain>
    </source>
</reference>
<reference evidence="4 5" key="2">
    <citation type="submission" date="2014-03" db="EMBL/GenBank/DDBJ databases">
        <title>Draft Genome Sequences of Four Burkholderia Strains.</title>
        <authorList>
            <person name="Liu X.Y."/>
            <person name="Li C.X."/>
            <person name="Xu J.H."/>
        </authorList>
    </citation>
    <scope>NUCLEOTIDE SEQUENCE [LARGE SCALE GENOMIC DNA]</scope>
    <source>
        <strain evidence="4 5">R27</strain>
    </source>
</reference>
<evidence type="ECO:0000256" key="2">
    <source>
        <dbReference type="SAM" id="SignalP"/>
    </source>
</evidence>
<organism evidence="4 5">
    <name type="scientific">Caballeronia grimmiae</name>
    <dbReference type="NCBI Taxonomy" id="1071679"/>
    <lineage>
        <taxon>Bacteria</taxon>
        <taxon>Pseudomonadati</taxon>
        <taxon>Pseudomonadota</taxon>
        <taxon>Betaproteobacteria</taxon>
        <taxon>Burkholderiales</taxon>
        <taxon>Burkholderiaceae</taxon>
        <taxon>Caballeronia</taxon>
    </lineage>
</organism>
<feature type="signal peptide" evidence="2">
    <location>
        <begin position="1"/>
        <end position="27"/>
    </location>
</feature>
<accession>A0A069P1W1</accession>
<reference evidence="3" key="1">
    <citation type="journal article" date="2014" name="Int. J. Syst. Evol. Microbiol.">
        <title>Complete genome of a new Firmicutes species belonging to the dominant human colonic microbiota ('Ruminococcus bicirculans') reveals two chromosomes and a selective capacity to utilize plant glucans.</title>
        <authorList>
            <consortium name="NISC Comparative Sequencing Program"/>
            <person name="Wegmann U."/>
            <person name="Louis P."/>
            <person name="Goesmann A."/>
            <person name="Henrissat B."/>
            <person name="Duncan S.H."/>
            <person name="Flint H.J."/>
        </authorList>
    </citation>
    <scope>NUCLEOTIDE SEQUENCE</scope>
    <source>
        <strain evidence="3">CGMCC 1.11013</strain>
    </source>
</reference>
<evidence type="ECO:0000313" key="4">
    <source>
        <dbReference type="EMBL" id="KDR34578.1"/>
    </source>
</evidence>
<evidence type="ECO:0000313" key="3">
    <source>
        <dbReference type="EMBL" id="GGD81017.1"/>
    </source>
</evidence>
<sequence length="98" mass="9964">MKPSLNLKVVAMMAACAVTASVGNARAEGMPQSAQQLVQTMRPMQPHNGAPERDANVKSGAGDDRAYGGATGNAGVSASGRSVESCAWAPACTVFFGH</sequence>
<dbReference type="Proteomes" id="UP000597138">
    <property type="component" value="Unassembled WGS sequence"/>
</dbReference>
<dbReference type="AlphaFoldDB" id="A0A069P1W1"/>
<feature type="compositionally biased region" description="Basic and acidic residues" evidence="1">
    <location>
        <begin position="50"/>
        <end position="66"/>
    </location>
</feature>
<dbReference type="EMBL" id="BMEG01000006">
    <property type="protein sequence ID" value="GGD81017.1"/>
    <property type="molecule type" value="Genomic_DNA"/>
</dbReference>
<evidence type="ECO:0000256" key="1">
    <source>
        <dbReference type="SAM" id="MobiDB-lite"/>
    </source>
</evidence>
<dbReference type="EMBL" id="JFHE01000012">
    <property type="protein sequence ID" value="KDR34578.1"/>
    <property type="molecule type" value="Genomic_DNA"/>
</dbReference>
<proteinExistence type="predicted"/>
<dbReference type="eggNOG" id="ENOG5032PQD">
    <property type="taxonomic scope" value="Bacteria"/>
</dbReference>
<keyword evidence="2" id="KW-0732">Signal</keyword>
<dbReference type="RefSeq" id="WP_075583145.1">
    <property type="nucleotide sequence ID" value="NZ_BMEG01000006.1"/>
</dbReference>
<dbReference type="Proteomes" id="UP000027439">
    <property type="component" value="Unassembled WGS sequence"/>
</dbReference>
<reference evidence="3" key="4">
    <citation type="submission" date="2024-05" db="EMBL/GenBank/DDBJ databases">
        <authorList>
            <person name="Sun Q."/>
            <person name="Zhou Y."/>
        </authorList>
    </citation>
    <scope>NUCLEOTIDE SEQUENCE</scope>
    <source>
        <strain evidence="3">CGMCC 1.11013</strain>
    </source>
</reference>
<protein>
    <recommendedName>
        <fullName evidence="7">Lipoprotein</fullName>
    </recommendedName>
</protein>
<evidence type="ECO:0008006" key="7">
    <source>
        <dbReference type="Google" id="ProtNLM"/>
    </source>
</evidence>
<feature type="region of interest" description="Disordered" evidence="1">
    <location>
        <begin position="27"/>
        <end position="78"/>
    </location>
</feature>
<evidence type="ECO:0000313" key="5">
    <source>
        <dbReference type="Proteomes" id="UP000027439"/>
    </source>
</evidence>
<gene>
    <name evidence="4" type="ORF">BG57_04785</name>
    <name evidence="3" type="ORF">GCM10010985_39390</name>
</gene>
<feature type="chain" id="PRO_5001666747" description="Lipoprotein" evidence="2">
    <location>
        <begin position="28"/>
        <end position="98"/>
    </location>
</feature>
<evidence type="ECO:0000313" key="6">
    <source>
        <dbReference type="Proteomes" id="UP000597138"/>
    </source>
</evidence>
<keyword evidence="6" id="KW-1185">Reference proteome</keyword>
<comment type="caution">
    <text evidence="4">The sequence shown here is derived from an EMBL/GenBank/DDBJ whole genome shotgun (WGS) entry which is preliminary data.</text>
</comment>
<name>A0A069P1W1_9BURK</name>